<reference evidence="3 4" key="1">
    <citation type="submission" date="2020-08" db="EMBL/GenBank/DDBJ databases">
        <authorList>
            <person name="Hejnol A."/>
        </authorList>
    </citation>
    <scope>NUCLEOTIDE SEQUENCE [LARGE SCALE GENOMIC DNA]</scope>
</reference>
<accession>A0A7I8WBR3</accession>
<keyword evidence="1" id="KW-0175">Coiled coil</keyword>
<comment type="caution">
    <text evidence="3">The sequence shown here is derived from an EMBL/GenBank/DDBJ whole genome shotgun (WGS) entry which is preliminary data.</text>
</comment>
<protein>
    <submittedName>
        <fullName evidence="3">DgyrCDS13783</fullName>
    </submittedName>
</protein>
<dbReference type="EMBL" id="CAJFCJ010000028">
    <property type="protein sequence ID" value="CAD5125580.1"/>
    <property type="molecule type" value="Genomic_DNA"/>
</dbReference>
<dbReference type="AlphaFoldDB" id="A0A7I8WBR3"/>
<organism evidence="3 4">
    <name type="scientific">Dimorphilus gyrociliatus</name>
    <dbReference type="NCBI Taxonomy" id="2664684"/>
    <lineage>
        <taxon>Eukaryota</taxon>
        <taxon>Metazoa</taxon>
        <taxon>Spiralia</taxon>
        <taxon>Lophotrochozoa</taxon>
        <taxon>Annelida</taxon>
        <taxon>Polychaeta</taxon>
        <taxon>Polychaeta incertae sedis</taxon>
        <taxon>Dinophilidae</taxon>
        <taxon>Dimorphilus</taxon>
    </lineage>
</organism>
<keyword evidence="4" id="KW-1185">Reference proteome</keyword>
<proteinExistence type="predicted"/>
<dbReference type="Proteomes" id="UP000549394">
    <property type="component" value="Unassembled WGS sequence"/>
</dbReference>
<dbReference type="OrthoDB" id="6288943at2759"/>
<evidence type="ECO:0000256" key="2">
    <source>
        <dbReference type="SAM" id="MobiDB-lite"/>
    </source>
</evidence>
<evidence type="ECO:0000256" key="1">
    <source>
        <dbReference type="SAM" id="Coils"/>
    </source>
</evidence>
<evidence type="ECO:0000313" key="4">
    <source>
        <dbReference type="Proteomes" id="UP000549394"/>
    </source>
</evidence>
<gene>
    <name evidence="3" type="ORF">DGYR_LOCUS12931</name>
</gene>
<sequence length="531" mass="61420">MSNSWCVLDNALDSNTDSSSYEKLEISDDSNDNDRNDQVERDQASDETDSDIVCLDAPSDSSRDVNCFSSSSTTSSFAMINFRFDAPPPRTTYMRRRIVNPINNIESDDDLPSDVDDRCESDISGVATSEDEEARPHEIVFVGEKRRIYKHFPNSTLNTILTHIALAALFTAMGTGIGHWIGSAACIKLRSERLVQLKNLQDDLLLCFHEQKRLDSQVLKSKDIAALWRDAYEELLVERSNKRRTKQDAELDVLKNRVQTLEKEKDNFKIKANELEIDNSELRNIVGKMRYSPPFIKNSNDSDIEDVKAETIHDFKQEETGESINRQRHIWRNHKAPIPSSSSKFEEKFVRYPKHSSSKDGVKLHQNIDLERVLDELTDVTAPADVRRIATKAKRLLIRIDKLSELGDEDEDELNDIADEMENLFEEADDGDEEPRRVLAWLSCQKRWWFSRLRYNERRPWESCLENLNALLRKKPDPKSRTKEEGLFNSEQDVTNWMLKRAQFRGDARIGIESHWSFLRAVGRSYLRELN</sequence>
<name>A0A7I8WBR3_9ANNE</name>
<feature type="compositionally biased region" description="Basic and acidic residues" evidence="2">
    <location>
        <begin position="20"/>
        <end position="44"/>
    </location>
</feature>
<evidence type="ECO:0000313" key="3">
    <source>
        <dbReference type="EMBL" id="CAD5125580.1"/>
    </source>
</evidence>
<feature type="coiled-coil region" evidence="1">
    <location>
        <begin position="407"/>
        <end position="434"/>
    </location>
</feature>
<feature type="coiled-coil region" evidence="1">
    <location>
        <begin position="232"/>
        <end position="285"/>
    </location>
</feature>
<feature type="region of interest" description="Disordered" evidence="2">
    <location>
        <begin position="14"/>
        <end position="65"/>
    </location>
</feature>